<feature type="domain" description="DUF6879" evidence="1">
    <location>
        <begin position="21"/>
        <end position="190"/>
    </location>
</feature>
<organism evidence="2 3">
    <name type="scientific">Nocardiopsis alba</name>
    <dbReference type="NCBI Taxonomy" id="53437"/>
    <lineage>
        <taxon>Bacteria</taxon>
        <taxon>Bacillati</taxon>
        <taxon>Actinomycetota</taxon>
        <taxon>Actinomycetes</taxon>
        <taxon>Streptosporangiales</taxon>
        <taxon>Nocardiopsidaceae</taxon>
        <taxon>Nocardiopsis</taxon>
    </lineage>
</organism>
<sequence>MLDTIDGLTGESLELGTYLDDFDGRLASLRNTEVWKLERQQAFHQPESESWLAFRDGHRDDSLRFLEDNRASLREQFTELARAGCVLRRTRVVEKPFTTYLLWELRSLHLRAQCGEDIRIISAEPLAVWEQERPVPEIVGLGDEVMYRIRYDDQGVLQGGVRFTDRAVITRCRTEVAALHQVGEDLRSYFPREVEGVTLDRERP</sequence>
<keyword evidence="3" id="KW-1185">Reference proteome</keyword>
<proteinExistence type="predicted"/>
<dbReference type="EMBL" id="JAYMRS010000001">
    <property type="protein sequence ID" value="MFB8766870.1"/>
    <property type="molecule type" value="Genomic_DNA"/>
</dbReference>
<protein>
    <recommendedName>
        <fullName evidence="1">DUF6879 domain-containing protein</fullName>
    </recommendedName>
</protein>
<comment type="caution">
    <text evidence="2">The sequence shown here is derived from an EMBL/GenBank/DDBJ whole genome shotgun (WGS) entry which is preliminary data.</text>
</comment>
<accession>A0ABV5DQK0</accession>
<dbReference type="InterPro" id="IPR049244">
    <property type="entry name" value="DUF6879"/>
</dbReference>
<dbReference type="Pfam" id="PF21806">
    <property type="entry name" value="DUF6879"/>
    <property type="match status" value="1"/>
</dbReference>
<evidence type="ECO:0000313" key="2">
    <source>
        <dbReference type="EMBL" id="MFB8766870.1"/>
    </source>
</evidence>
<evidence type="ECO:0000259" key="1">
    <source>
        <dbReference type="Pfam" id="PF21806"/>
    </source>
</evidence>
<evidence type="ECO:0000313" key="3">
    <source>
        <dbReference type="Proteomes" id="UP001585053"/>
    </source>
</evidence>
<reference evidence="2 3" key="1">
    <citation type="submission" date="2024-01" db="EMBL/GenBank/DDBJ databases">
        <title>Genome mining of biosynthetic gene clusters to explore secondary metabolites of Streptomyces sp.</title>
        <authorList>
            <person name="Baig A."/>
            <person name="Ajitkumar Shintre N."/>
            <person name="Kumar H."/>
            <person name="Anbarasu A."/>
            <person name="Ramaiah S."/>
        </authorList>
    </citation>
    <scope>NUCLEOTIDE SEQUENCE [LARGE SCALE GENOMIC DNA]</scope>
    <source>
        <strain evidence="2 3">A01</strain>
    </source>
</reference>
<name>A0ABV5DQK0_9ACTN</name>
<dbReference type="RefSeq" id="WP_014912208.1">
    <property type="nucleotide sequence ID" value="NZ_JAYMRS010000001.1"/>
</dbReference>
<dbReference type="Proteomes" id="UP001585053">
    <property type="component" value="Unassembled WGS sequence"/>
</dbReference>
<gene>
    <name evidence="2" type="ORF">VSQ78_04085</name>
</gene>